<name>A0A8H5MDT6_9AGAR</name>
<protein>
    <submittedName>
        <fullName evidence="3">Uncharacterized protein</fullName>
    </submittedName>
</protein>
<evidence type="ECO:0000313" key="3">
    <source>
        <dbReference type="EMBL" id="KAF5390006.1"/>
    </source>
</evidence>
<evidence type="ECO:0000256" key="1">
    <source>
        <dbReference type="SAM" id="MobiDB-lite"/>
    </source>
</evidence>
<keyword evidence="2" id="KW-0732">Signal</keyword>
<comment type="caution">
    <text evidence="3">The sequence shown here is derived from an EMBL/GenBank/DDBJ whole genome shotgun (WGS) entry which is preliminary data.</text>
</comment>
<accession>A0A8H5MDT6</accession>
<feature type="compositionally biased region" description="Low complexity" evidence="1">
    <location>
        <begin position="103"/>
        <end position="139"/>
    </location>
</feature>
<dbReference type="AlphaFoldDB" id="A0A8H5MDT6"/>
<dbReference type="EMBL" id="JAACJN010000017">
    <property type="protein sequence ID" value="KAF5390006.1"/>
    <property type="molecule type" value="Genomic_DNA"/>
</dbReference>
<dbReference type="Proteomes" id="UP000518752">
    <property type="component" value="Unassembled WGS sequence"/>
</dbReference>
<feature type="chain" id="PRO_5034962439" evidence="2">
    <location>
        <begin position="20"/>
        <end position="170"/>
    </location>
</feature>
<sequence>MKYTSSLFVLAAAAVSVNAVANNAQAACQGLTKLGKHSASACKFKTTDPTTQQTKVTEGFCIPNPGKKSLLHPNGQLECQPKDTASGVAAGATSLAAGAAPTSLAAGAATTSTGSASDSDSGSSGTSTGVSTTGDAGAAPMRRRGMEKRRLANDFAEYDARDFMGVEDLD</sequence>
<evidence type="ECO:0000313" key="4">
    <source>
        <dbReference type="Proteomes" id="UP000518752"/>
    </source>
</evidence>
<proteinExistence type="predicted"/>
<feature type="region of interest" description="Disordered" evidence="1">
    <location>
        <begin position="103"/>
        <end position="151"/>
    </location>
</feature>
<gene>
    <name evidence="3" type="ORF">D9757_003857</name>
</gene>
<evidence type="ECO:0000256" key="2">
    <source>
        <dbReference type="SAM" id="SignalP"/>
    </source>
</evidence>
<feature type="signal peptide" evidence="2">
    <location>
        <begin position="1"/>
        <end position="19"/>
    </location>
</feature>
<organism evidence="3 4">
    <name type="scientific">Collybiopsis confluens</name>
    <dbReference type="NCBI Taxonomy" id="2823264"/>
    <lineage>
        <taxon>Eukaryota</taxon>
        <taxon>Fungi</taxon>
        <taxon>Dikarya</taxon>
        <taxon>Basidiomycota</taxon>
        <taxon>Agaricomycotina</taxon>
        <taxon>Agaricomycetes</taxon>
        <taxon>Agaricomycetidae</taxon>
        <taxon>Agaricales</taxon>
        <taxon>Marasmiineae</taxon>
        <taxon>Omphalotaceae</taxon>
        <taxon>Collybiopsis</taxon>
    </lineage>
</organism>
<reference evidence="3 4" key="1">
    <citation type="journal article" date="2020" name="ISME J.">
        <title>Uncovering the hidden diversity of litter-decomposition mechanisms in mushroom-forming fungi.</title>
        <authorList>
            <person name="Floudas D."/>
            <person name="Bentzer J."/>
            <person name="Ahren D."/>
            <person name="Johansson T."/>
            <person name="Persson P."/>
            <person name="Tunlid A."/>
        </authorList>
    </citation>
    <scope>NUCLEOTIDE SEQUENCE [LARGE SCALE GENOMIC DNA]</scope>
    <source>
        <strain evidence="3 4">CBS 406.79</strain>
    </source>
</reference>
<dbReference type="OrthoDB" id="10570166at2759"/>
<keyword evidence="4" id="KW-1185">Reference proteome</keyword>